<evidence type="ECO:0000259" key="2">
    <source>
        <dbReference type="Pfam" id="PF02037"/>
    </source>
</evidence>
<name>A0A0L0CME0_LUCCU</name>
<dbReference type="Pfam" id="PF02037">
    <property type="entry name" value="SAP"/>
    <property type="match status" value="1"/>
</dbReference>
<proteinExistence type="predicted"/>
<dbReference type="OMA" id="CKNTNAP"/>
<evidence type="ECO:0000256" key="1">
    <source>
        <dbReference type="SAM" id="Coils"/>
    </source>
</evidence>
<dbReference type="EMBL" id="JRES01000189">
    <property type="protein sequence ID" value="KNC33465.1"/>
    <property type="molecule type" value="Genomic_DNA"/>
</dbReference>
<evidence type="ECO:0000313" key="4">
    <source>
        <dbReference type="Proteomes" id="UP000037069"/>
    </source>
</evidence>
<organism evidence="3 4">
    <name type="scientific">Lucilia cuprina</name>
    <name type="common">Green bottle fly</name>
    <name type="synonym">Australian sheep blowfly</name>
    <dbReference type="NCBI Taxonomy" id="7375"/>
    <lineage>
        <taxon>Eukaryota</taxon>
        <taxon>Metazoa</taxon>
        <taxon>Ecdysozoa</taxon>
        <taxon>Arthropoda</taxon>
        <taxon>Hexapoda</taxon>
        <taxon>Insecta</taxon>
        <taxon>Pterygota</taxon>
        <taxon>Neoptera</taxon>
        <taxon>Endopterygota</taxon>
        <taxon>Diptera</taxon>
        <taxon>Brachycera</taxon>
        <taxon>Muscomorpha</taxon>
        <taxon>Oestroidea</taxon>
        <taxon>Calliphoridae</taxon>
        <taxon>Luciliinae</taxon>
        <taxon>Lucilia</taxon>
    </lineage>
</organism>
<dbReference type="Proteomes" id="UP000037069">
    <property type="component" value="Unassembled WGS sequence"/>
</dbReference>
<dbReference type="AlphaFoldDB" id="A0A0L0CME0"/>
<feature type="coiled-coil region" evidence="1">
    <location>
        <begin position="118"/>
        <end position="156"/>
    </location>
</feature>
<reference evidence="3 4" key="1">
    <citation type="journal article" date="2015" name="Nat. Commun.">
        <title>Lucilia cuprina genome unlocks parasitic fly biology to underpin future interventions.</title>
        <authorList>
            <person name="Anstead C.A."/>
            <person name="Korhonen P.K."/>
            <person name="Young N.D."/>
            <person name="Hall R.S."/>
            <person name="Jex A.R."/>
            <person name="Murali S.C."/>
            <person name="Hughes D.S."/>
            <person name="Lee S.F."/>
            <person name="Perry T."/>
            <person name="Stroehlein A.J."/>
            <person name="Ansell B.R."/>
            <person name="Breugelmans B."/>
            <person name="Hofmann A."/>
            <person name="Qu J."/>
            <person name="Dugan S."/>
            <person name="Lee S.L."/>
            <person name="Chao H."/>
            <person name="Dinh H."/>
            <person name="Han Y."/>
            <person name="Doddapaneni H.V."/>
            <person name="Worley K.C."/>
            <person name="Muzny D.M."/>
            <person name="Ioannidis P."/>
            <person name="Waterhouse R.M."/>
            <person name="Zdobnov E.M."/>
            <person name="James P.J."/>
            <person name="Bagnall N.H."/>
            <person name="Kotze A.C."/>
            <person name="Gibbs R.A."/>
            <person name="Richards S."/>
            <person name="Batterham P."/>
            <person name="Gasser R.B."/>
        </authorList>
    </citation>
    <scope>NUCLEOTIDE SEQUENCE [LARGE SCALE GENOMIC DNA]</scope>
    <source>
        <strain evidence="3 4">LS</strain>
        <tissue evidence="3">Full body</tissue>
    </source>
</reference>
<gene>
    <name evidence="3" type="ORF">FF38_02088</name>
</gene>
<dbReference type="InterPro" id="IPR003034">
    <property type="entry name" value="SAP_dom"/>
</dbReference>
<protein>
    <recommendedName>
        <fullName evidence="2">SAP domain-containing protein</fullName>
    </recommendedName>
</protein>
<dbReference type="Gene3D" id="1.20.5.170">
    <property type="match status" value="1"/>
</dbReference>
<keyword evidence="4" id="KW-1185">Reference proteome</keyword>
<feature type="domain" description="SAP" evidence="2">
    <location>
        <begin position="12"/>
        <end position="33"/>
    </location>
</feature>
<sequence>MKFDELKVELNRELSKLGLPRAGNKAELQKRLIDKFKRRDIDIGTYEFEYKEETAICTRSTTSHMDLNTMFAAMMEKFGEVQETSKAITEKLLVEFKSEVHKMSELINNRVDSINRKVGDLETKKTNIDKKVADLETNIDKKVSDLESKLNNLQCQEGAVRIIPETSSRKNVPSFYGTTHFNVFKFQFDTADP</sequence>
<accession>A0A0L0CME0</accession>
<keyword evidence="1" id="KW-0175">Coiled coil</keyword>
<evidence type="ECO:0000313" key="3">
    <source>
        <dbReference type="EMBL" id="KNC33465.1"/>
    </source>
</evidence>
<comment type="caution">
    <text evidence="3">The sequence shown here is derived from an EMBL/GenBank/DDBJ whole genome shotgun (WGS) entry which is preliminary data.</text>
</comment>